<dbReference type="VEuPathDB" id="VectorBase:AALF003205"/>
<organism evidence="1">
    <name type="scientific">Aedes albopictus</name>
    <name type="common">Asian tiger mosquito</name>
    <name type="synonym">Stegomyia albopicta</name>
    <dbReference type="NCBI Taxonomy" id="7160"/>
    <lineage>
        <taxon>Eukaryota</taxon>
        <taxon>Metazoa</taxon>
        <taxon>Ecdysozoa</taxon>
        <taxon>Arthropoda</taxon>
        <taxon>Hexapoda</taxon>
        <taxon>Insecta</taxon>
        <taxon>Pterygota</taxon>
        <taxon>Neoptera</taxon>
        <taxon>Endopterygota</taxon>
        <taxon>Diptera</taxon>
        <taxon>Nematocera</taxon>
        <taxon>Culicoidea</taxon>
        <taxon>Culicidae</taxon>
        <taxon>Culicinae</taxon>
        <taxon>Aedini</taxon>
        <taxon>Aedes</taxon>
        <taxon>Stegomyia</taxon>
    </lineage>
</organism>
<dbReference type="EMBL" id="GAPW01004955">
    <property type="protein sequence ID" value="JAC08643.1"/>
    <property type="molecule type" value="mRNA"/>
</dbReference>
<dbReference type="AlphaFoldDB" id="A0A023EH09"/>
<dbReference type="PANTHER" id="PTHR16260:SF3">
    <property type="entry name" value="CHROMOSOME 14 OPEN READING FRAME 119-LIKE-RELATED"/>
    <property type="match status" value="1"/>
</dbReference>
<dbReference type="PANTHER" id="PTHR16260">
    <property type="entry name" value="SIMILAR TO 1700123O20RIK PROTEIN"/>
    <property type="match status" value="1"/>
</dbReference>
<name>A0A023EH09_AEDAL</name>
<reference evidence="1" key="1">
    <citation type="journal article" date="2014" name="PLoS Negl. Trop. Dis.">
        <title>Identification and characterization of seminal fluid proteins in the Asian tiger mosquito, Aedes albopictus.</title>
        <authorList>
            <person name="Boes K.E."/>
            <person name="Ribeiro J.M."/>
            <person name="Wong A."/>
            <person name="Harrington L.C."/>
            <person name="Wolfner M.F."/>
            <person name="Sirot L.K."/>
        </authorList>
    </citation>
    <scope>NUCLEOTIDE SEQUENCE</scope>
    <source>
        <tissue evidence="1">Reproductive organs</tissue>
    </source>
</reference>
<dbReference type="Pfam" id="PF14969">
    <property type="entry name" value="DUF4508"/>
    <property type="match status" value="1"/>
</dbReference>
<sequence length="178" mass="19745">MSSGGGALGSGHNLTADREFRYVVQWFTEWSDFQREDFVPVLATYLAQGNPGGPVYVNGIISGMANVSGQDKPMSLFQCRVKLFNEWIPKWPESNREKLLERLTEIDPEFGRRVQQELAGERTTVATDEPGLEYYENGGDHLSSMECQTPYAAATTVPEPTMLEQPTVAPIALVIGED</sequence>
<dbReference type="VEuPathDB" id="VectorBase:AALFPA_047583"/>
<evidence type="ECO:0000313" key="1">
    <source>
        <dbReference type="EMBL" id="JAC08643.1"/>
    </source>
</evidence>
<dbReference type="InterPro" id="IPR028019">
    <property type="entry name" value="DUF4508"/>
</dbReference>
<dbReference type="VEuPathDB" id="VectorBase:AALC636_037695"/>
<proteinExistence type="evidence at transcript level"/>
<accession>A0A023EH09</accession>
<protein>
    <submittedName>
        <fullName evidence="1">Putative secreted protein</fullName>
    </submittedName>
</protein>